<dbReference type="InterPro" id="IPR048512">
    <property type="entry name" value="Dicer_platform"/>
</dbReference>
<keyword evidence="13" id="KW-0460">Magnesium</keyword>
<dbReference type="Gene3D" id="3.30.160.380">
    <property type="entry name" value="Dicer dimerisation domain"/>
    <property type="match status" value="1"/>
</dbReference>
<dbReference type="InterPro" id="IPR044441">
    <property type="entry name" value="DICER_DSRM"/>
</dbReference>
<dbReference type="InterPro" id="IPR011907">
    <property type="entry name" value="RNase_III"/>
</dbReference>
<dbReference type="Gene3D" id="3.30.160.20">
    <property type="match status" value="1"/>
</dbReference>
<keyword evidence="14 18" id="KW-0694">RNA-binding</keyword>
<feature type="domain" description="Dicer dsRNA-binding fold" evidence="24">
    <location>
        <begin position="563"/>
        <end position="655"/>
    </location>
</feature>
<dbReference type="InterPro" id="IPR011545">
    <property type="entry name" value="DEAD/DEAH_box_helicase_dom"/>
</dbReference>
<evidence type="ECO:0000259" key="19">
    <source>
        <dbReference type="PROSITE" id="PS50137"/>
    </source>
</evidence>
<dbReference type="SUPFAM" id="SSF101690">
    <property type="entry name" value="PAZ domain"/>
    <property type="match status" value="1"/>
</dbReference>
<comment type="cofactor">
    <cofactor evidence="2">
        <name>Mn(2+)</name>
        <dbReference type="ChEBI" id="CHEBI:29035"/>
    </cofactor>
</comment>
<comment type="cofactor">
    <cofactor evidence="3">
        <name>Mg(2+)</name>
        <dbReference type="ChEBI" id="CHEBI:18420"/>
    </cofactor>
</comment>
<feature type="domain" description="Helicase ATP-binding" evidence="22">
    <location>
        <begin position="13"/>
        <end position="191"/>
    </location>
</feature>
<dbReference type="GO" id="GO:0006364">
    <property type="term" value="P:rRNA processing"/>
    <property type="evidence" value="ECO:0007669"/>
    <property type="project" value="InterPro"/>
</dbReference>
<dbReference type="GO" id="GO:0070578">
    <property type="term" value="C:RISC-loading complex"/>
    <property type="evidence" value="ECO:0007669"/>
    <property type="project" value="TreeGrafter"/>
</dbReference>
<comment type="catalytic activity">
    <reaction evidence="1">
        <text>Endonucleolytic cleavage to 5'-phosphomonoester.</text>
        <dbReference type="EC" id="3.1.26.3"/>
    </reaction>
</comment>
<evidence type="ECO:0000259" key="21">
    <source>
        <dbReference type="PROSITE" id="PS50821"/>
    </source>
</evidence>
<feature type="domain" description="Helicase C-terminal" evidence="23">
    <location>
        <begin position="356"/>
        <end position="531"/>
    </location>
</feature>
<dbReference type="InterPro" id="IPR038248">
    <property type="entry name" value="Dicer_dimer_sf"/>
</dbReference>
<keyword evidence="7" id="KW-0677">Repeat</keyword>
<dbReference type="InterPro" id="IPR005034">
    <property type="entry name" value="Dicer_dimerisation"/>
</dbReference>
<dbReference type="GO" id="GO:0006309">
    <property type="term" value="P:apoptotic DNA fragmentation"/>
    <property type="evidence" value="ECO:0007669"/>
    <property type="project" value="TreeGrafter"/>
</dbReference>
<evidence type="ECO:0000259" key="20">
    <source>
        <dbReference type="PROSITE" id="PS50142"/>
    </source>
</evidence>
<dbReference type="CDD" id="cd18034">
    <property type="entry name" value="DEXHc_dicer"/>
    <property type="match status" value="1"/>
</dbReference>
<evidence type="ECO:0000256" key="10">
    <source>
        <dbReference type="ARBA" id="ARBA00022801"/>
    </source>
</evidence>
<evidence type="ECO:0000256" key="9">
    <source>
        <dbReference type="ARBA" id="ARBA00022759"/>
    </source>
</evidence>
<evidence type="ECO:0000256" key="15">
    <source>
        <dbReference type="ARBA" id="ARBA00023158"/>
    </source>
</evidence>
<dbReference type="PANTHER" id="PTHR14950">
    <property type="entry name" value="DICER-RELATED"/>
    <property type="match status" value="1"/>
</dbReference>
<keyword evidence="9" id="KW-0255">Endonuclease</keyword>
<dbReference type="GO" id="GO:0005737">
    <property type="term" value="C:cytoplasm"/>
    <property type="evidence" value="ECO:0007669"/>
    <property type="project" value="TreeGrafter"/>
</dbReference>
<evidence type="ECO:0000256" key="16">
    <source>
        <dbReference type="ARBA" id="ARBA00023211"/>
    </source>
</evidence>
<reference evidence="25" key="1">
    <citation type="journal article" date="2014" name="Insect Biochem. Mol. Biol.">
        <title>An insight into the sialome of the frog biting fly, Corethrella appendiculata.</title>
        <authorList>
            <person name="Ribeiro J.M.C."/>
            <person name="Chagas A.C."/>
            <person name="Pham V.M."/>
            <person name="Lounibos L.P."/>
            <person name="Calvo E."/>
        </authorList>
    </citation>
    <scope>NUCLEOTIDE SEQUENCE</scope>
    <source>
        <tissue evidence="25">Salivary glands</tissue>
    </source>
</reference>
<feature type="domain" description="RNase III" evidence="20">
    <location>
        <begin position="1408"/>
        <end position="1566"/>
    </location>
</feature>
<dbReference type="InterPro" id="IPR003100">
    <property type="entry name" value="PAZ_dom"/>
</dbReference>
<dbReference type="Pfam" id="PF00636">
    <property type="entry name" value="Ribonuclease_3"/>
    <property type="match status" value="2"/>
</dbReference>
<dbReference type="GO" id="GO:0005524">
    <property type="term" value="F:ATP binding"/>
    <property type="evidence" value="ECO:0007669"/>
    <property type="project" value="UniProtKB-KW"/>
</dbReference>
<dbReference type="HAMAP" id="MF_00104">
    <property type="entry name" value="RNase_III"/>
    <property type="match status" value="1"/>
</dbReference>
<dbReference type="FunFam" id="3.40.50.300:FF:000628">
    <property type="entry name" value="Endoribonuclease Dicer"/>
    <property type="match status" value="1"/>
</dbReference>
<feature type="domain" description="DRBM" evidence="19">
    <location>
        <begin position="1636"/>
        <end position="1658"/>
    </location>
</feature>
<dbReference type="Pfam" id="PF20932">
    <property type="entry name" value="Dicer_dsRBD"/>
    <property type="match status" value="1"/>
</dbReference>
<evidence type="ECO:0000256" key="6">
    <source>
        <dbReference type="ARBA" id="ARBA00022723"/>
    </source>
</evidence>
<dbReference type="GO" id="GO:0003723">
    <property type="term" value="F:RNA binding"/>
    <property type="evidence" value="ECO:0007669"/>
    <property type="project" value="UniProtKB-UniRule"/>
</dbReference>
<dbReference type="SUPFAM" id="SSF54768">
    <property type="entry name" value="dsRNA-binding domain-like"/>
    <property type="match status" value="1"/>
</dbReference>
<keyword evidence="16" id="KW-0464">Manganese</keyword>
<dbReference type="InterPro" id="IPR048513">
    <property type="entry name" value="Dicer_PBD"/>
</dbReference>
<dbReference type="GO" id="GO:0031054">
    <property type="term" value="P:pre-miRNA processing"/>
    <property type="evidence" value="ECO:0007669"/>
    <property type="project" value="InterPro"/>
</dbReference>
<feature type="domain" description="RNase III" evidence="20">
    <location>
        <begin position="1153"/>
        <end position="1359"/>
    </location>
</feature>
<dbReference type="CDD" id="cd00593">
    <property type="entry name" value="RIBOc"/>
    <property type="match status" value="2"/>
</dbReference>
<dbReference type="PROSITE" id="PS51192">
    <property type="entry name" value="HELICASE_ATP_BIND_1"/>
    <property type="match status" value="1"/>
</dbReference>
<dbReference type="PROSITE" id="PS00517">
    <property type="entry name" value="RNASE_3_1"/>
    <property type="match status" value="1"/>
</dbReference>
<evidence type="ECO:0000256" key="7">
    <source>
        <dbReference type="ARBA" id="ARBA00022737"/>
    </source>
</evidence>
<dbReference type="InterPro" id="IPR001650">
    <property type="entry name" value="Helicase_C-like"/>
</dbReference>
<dbReference type="SMART" id="SM00487">
    <property type="entry name" value="DEXDc"/>
    <property type="match status" value="1"/>
</dbReference>
<evidence type="ECO:0000256" key="17">
    <source>
        <dbReference type="ARBA" id="ARBA00035116"/>
    </source>
</evidence>
<dbReference type="Gene3D" id="1.10.1520.10">
    <property type="entry name" value="Ribonuclease III domain"/>
    <property type="match status" value="2"/>
</dbReference>
<dbReference type="GO" id="GO:0005634">
    <property type="term" value="C:nucleus"/>
    <property type="evidence" value="ECO:0007669"/>
    <property type="project" value="TreeGrafter"/>
</dbReference>
<dbReference type="GO" id="GO:0004525">
    <property type="term" value="F:ribonuclease III activity"/>
    <property type="evidence" value="ECO:0007669"/>
    <property type="project" value="UniProtKB-EC"/>
</dbReference>
<dbReference type="GO" id="GO:0004530">
    <property type="term" value="F:deoxyribonuclease I activity"/>
    <property type="evidence" value="ECO:0007669"/>
    <property type="project" value="TreeGrafter"/>
</dbReference>
<dbReference type="Pfam" id="PF20931">
    <property type="entry name" value="Dicer_platform"/>
    <property type="match status" value="1"/>
</dbReference>
<dbReference type="SMART" id="SM00949">
    <property type="entry name" value="PAZ"/>
    <property type="match status" value="1"/>
</dbReference>
<keyword evidence="5" id="KW-0540">Nuclease</keyword>
<dbReference type="Pfam" id="PF02170">
    <property type="entry name" value="PAZ"/>
    <property type="match status" value="1"/>
</dbReference>
<dbReference type="InterPro" id="IPR036085">
    <property type="entry name" value="PAZ_dom_sf"/>
</dbReference>
<dbReference type="SUPFAM" id="SSF52540">
    <property type="entry name" value="P-loop containing nucleoside triphosphate hydrolases"/>
    <property type="match status" value="1"/>
</dbReference>
<dbReference type="Gene3D" id="3.40.50.300">
    <property type="entry name" value="P-loop containing nucleotide triphosphate hydrolases"/>
    <property type="match status" value="2"/>
</dbReference>
<keyword evidence="11" id="KW-0347">Helicase</keyword>
<dbReference type="SMART" id="SM00535">
    <property type="entry name" value="RIBOc"/>
    <property type="match status" value="2"/>
</dbReference>
<dbReference type="GO" id="GO:0030422">
    <property type="term" value="P:siRNA processing"/>
    <property type="evidence" value="ECO:0007669"/>
    <property type="project" value="InterPro"/>
</dbReference>
<feature type="non-terminal residue" evidence="25">
    <location>
        <position position="1"/>
    </location>
</feature>
<keyword evidence="8" id="KW-0547">Nucleotide-binding</keyword>
<dbReference type="PANTHER" id="PTHR14950:SF36">
    <property type="entry name" value="ENDORIBONUCLEASE DCR-2"/>
    <property type="match status" value="1"/>
</dbReference>
<organism evidence="25">
    <name type="scientific">Corethrella appendiculata</name>
    <dbReference type="NCBI Taxonomy" id="1370023"/>
    <lineage>
        <taxon>Eukaryota</taxon>
        <taxon>Metazoa</taxon>
        <taxon>Ecdysozoa</taxon>
        <taxon>Arthropoda</taxon>
        <taxon>Hexapoda</taxon>
        <taxon>Insecta</taxon>
        <taxon>Pterygota</taxon>
        <taxon>Neoptera</taxon>
        <taxon>Endopterygota</taxon>
        <taxon>Diptera</taxon>
        <taxon>Nematocera</taxon>
        <taxon>Culicoidea</taxon>
        <taxon>Chaoboridae</taxon>
        <taxon>Corethrella</taxon>
    </lineage>
</organism>
<dbReference type="InterPro" id="IPR000999">
    <property type="entry name" value="RNase_III_dom"/>
</dbReference>
<dbReference type="Gene3D" id="2.170.260.10">
    <property type="entry name" value="paz domain"/>
    <property type="match status" value="1"/>
</dbReference>
<dbReference type="Pfam" id="PF03368">
    <property type="entry name" value="Dicer_dimer"/>
    <property type="match status" value="1"/>
</dbReference>
<sequence length="1660" mass="192262">DNELKPRHYQSALKEICLEKNSIIYLPTGSGKTHIALLVIKEKAQELMKPLSEGGKRSVFIVNTVALARQQAEFLAQVLPLNVSLYTSEVNVDEWLKGRWESEFNASHVIVCTAQVILDVVKQNYISLRNINVLIFDECHHAQNDHPMRALMAQFKGIPKGEQPRVIGLSGMLLYASIGTAELVSGEIEKLENTFQSTIATVGSHDEYTHVLSFSTNPDEEMIQFNVNPMDTSVYLRIKNIIEESKKIIEKYKLEKYSKISAKTLRQGLPSPAKEMIKSFNEIIYQYEDLGLYGCSIAVLGVMIELEIKKRQSDSTALRELMRYGITRCEEIRHICVEAMNGATESENIKFYSSNKLRSLIKYVEEFCDNHKDKEIKCLLFVERRFTAKVLYHILKKYAECEENENIRADFMVGNNAFMPESIESILENKNNRRVLDNFKKNKTNIICSTRVLEEGIDLQMCNLVIKFDYPQTFASYVQSKGRARMQGSKYIVMLENSVSVLQKFQQKLLLYRTIEKKLRECLVGKTINRPQPLEEDIEKELYVSKIQPFFTKNGARLDELSCIQTLNRYSMTLPKDFFTTTSIIWKRTDLVDGSVVVDLLLPIESSIKEKIFGDRMQSLKDAKRSAAFKACVQLYKNGELNENMMPIDNEKKMEDMRKTYFQNWEQFKEDNPKTVGTKQNVRQYNIHIPLQLVNCTPKINTNCYIYIIKVIPKFACTYNSEHNNDEIFFNLYNGENNFGILTRKQLPKLAKMNFFVRLGNIEIEILSKPIEVSFDNDESLTKLKNHHVLLFRNLLKIWKNFWILNHEIESENNYLIVPMKYSREIDWEQINEFQNFAEPRVKSIYERREMKFDDPADYLYKVVNAAYRSDDNANYVVTKVNELMSPDSSFPNEKYSTYAEYFMKNYDIQIVNDDQYLIDVKGITSHYNLIHPGGGEQGKAAKSTKWQQREVYVPEICHNYKFNGEYWLKATLLPSVLHRLYYLLIAENIRLDFAKNIQIGTIENEQIEDLTIDEVLVKSIEVNKNNEIVKFHANYDSDEENELEDQKVMPIQFPNPNTAIVRVESLQLFSLTNQEQTPWDPDLEPIDVDRNWYDVKKSELDYYTKFISDYEKLHDAARTIESRIKLSNFDLINPEAGFTSVPSGSFKPAILDSTFEQKYEINLLKLNAFNTQQVNLQQRDILAAITSAGSADVFNLERFELLGDAFLKFATSLYLIRQHKDWHEGYLTACKGRIVSNRNLLYCGIKYKIPEMMKIIRFDPTNDWIPPMIKVSDEIVTEMNDKSISPHLLYKLNISEEEISAGKLREETLTVFYQKFATAEHLKGESSMLHFLGKQSIGDKYVSDVMEALLGVCVKTVGIQRSFNFLPYFEILPKHLRLQNMLEEKIQSKRLKTNISNEEIDKFLVNYKFIEQKLGYKFNDRAYLLQALTHSSYPTNRITGSYQQLEFLGDAVLDFLITIFIYEKCPKFSPGELTDLRSALVNNTTLACVCVREDLHKFILSESPSLTDTVKRFYKFQKSNNFKITDQVNLLVEEGDLNIADFIDVPKVLGDVIEALICAVFLDSGNDLNVTWKVIYTLMYRELDEFMENVPINIVRQLYEFKSAAPKFSNAVVDDDTVCVHLQISHRGEIIRIQGFGQNKDDAKKAAAKMALQKLNQKV</sequence>
<dbReference type="Pfam" id="PF00271">
    <property type="entry name" value="Helicase_C"/>
    <property type="match status" value="1"/>
</dbReference>
<evidence type="ECO:0000256" key="14">
    <source>
        <dbReference type="ARBA" id="ARBA00022884"/>
    </source>
</evidence>
<dbReference type="PROSITE" id="PS50137">
    <property type="entry name" value="DS_RBD"/>
    <property type="match status" value="1"/>
</dbReference>
<evidence type="ECO:0000313" key="25">
    <source>
        <dbReference type="EMBL" id="JAB56069.1"/>
    </source>
</evidence>
<dbReference type="InterPro" id="IPR027417">
    <property type="entry name" value="P-loop_NTPase"/>
</dbReference>
<dbReference type="InterPro" id="IPR036389">
    <property type="entry name" value="RNase_III_sf"/>
</dbReference>
<dbReference type="SMART" id="SM00490">
    <property type="entry name" value="HELICc"/>
    <property type="match status" value="1"/>
</dbReference>
<keyword evidence="12" id="KW-0067">ATP-binding</keyword>
<dbReference type="GO" id="GO:0046872">
    <property type="term" value="F:metal ion binding"/>
    <property type="evidence" value="ECO:0007669"/>
    <property type="project" value="UniProtKB-KW"/>
</dbReference>
<dbReference type="GO" id="GO:0004386">
    <property type="term" value="F:helicase activity"/>
    <property type="evidence" value="ECO:0007669"/>
    <property type="project" value="UniProtKB-KW"/>
</dbReference>
<dbReference type="GO" id="GO:0035194">
    <property type="term" value="P:regulatory ncRNA-mediated post-transcriptional gene silencing"/>
    <property type="evidence" value="ECO:0007669"/>
    <property type="project" value="UniProtKB-ARBA"/>
</dbReference>
<name>W4VRF8_9DIPT</name>
<evidence type="ECO:0000256" key="1">
    <source>
        <dbReference type="ARBA" id="ARBA00000109"/>
    </source>
</evidence>
<evidence type="ECO:0000259" key="24">
    <source>
        <dbReference type="PROSITE" id="PS51327"/>
    </source>
</evidence>
<dbReference type="SUPFAM" id="SSF69065">
    <property type="entry name" value="RNase III domain-like"/>
    <property type="match status" value="2"/>
</dbReference>
<evidence type="ECO:0000256" key="11">
    <source>
        <dbReference type="ARBA" id="ARBA00022806"/>
    </source>
</evidence>
<dbReference type="InterPro" id="IPR014001">
    <property type="entry name" value="Helicase_ATP-bd"/>
</dbReference>
<keyword evidence="10" id="KW-0378">Hydrolase</keyword>
<proteinExistence type="evidence at transcript level"/>
<evidence type="ECO:0000256" key="2">
    <source>
        <dbReference type="ARBA" id="ARBA00001936"/>
    </source>
</evidence>
<evidence type="ECO:0000259" key="22">
    <source>
        <dbReference type="PROSITE" id="PS51192"/>
    </source>
</evidence>
<dbReference type="EC" id="3.1.26.3" evidence="4"/>
<keyword evidence="6" id="KW-0479">Metal-binding</keyword>
<dbReference type="PROSITE" id="PS51327">
    <property type="entry name" value="DICER_DSRBF"/>
    <property type="match status" value="1"/>
</dbReference>
<dbReference type="EMBL" id="GANO01003802">
    <property type="protein sequence ID" value="JAB56069.1"/>
    <property type="molecule type" value="mRNA"/>
</dbReference>
<evidence type="ECO:0000256" key="13">
    <source>
        <dbReference type="ARBA" id="ARBA00022842"/>
    </source>
</evidence>
<evidence type="ECO:0000256" key="12">
    <source>
        <dbReference type="ARBA" id="ARBA00022840"/>
    </source>
</evidence>
<dbReference type="PROSITE" id="PS50142">
    <property type="entry name" value="RNASE_3_2"/>
    <property type="match status" value="2"/>
</dbReference>
<keyword evidence="15" id="KW-0943">RNA-mediated gene silencing</keyword>
<dbReference type="Pfam" id="PF00270">
    <property type="entry name" value="DEAD"/>
    <property type="match status" value="1"/>
</dbReference>
<dbReference type="PROSITE" id="PS50821">
    <property type="entry name" value="PAZ"/>
    <property type="match status" value="1"/>
</dbReference>
<dbReference type="FunFam" id="1.10.1520.10:FF:000005">
    <property type="entry name" value="Putative endoribonuclease dicer"/>
    <property type="match status" value="1"/>
</dbReference>
<evidence type="ECO:0000259" key="23">
    <source>
        <dbReference type="PROSITE" id="PS51194"/>
    </source>
</evidence>
<dbReference type="PROSITE" id="PS51194">
    <property type="entry name" value="HELICASE_CTER"/>
    <property type="match status" value="1"/>
</dbReference>
<protein>
    <recommendedName>
        <fullName evidence="4">ribonuclease III</fullName>
        <ecNumber evidence="4">3.1.26.3</ecNumber>
    </recommendedName>
</protein>
<evidence type="ECO:0000256" key="18">
    <source>
        <dbReference type="PROSITE-ProRule" id="PRU00657"/>
    </source>
</evidence>
<dbReference type="CDD" id="cd15903">
    <property type="entry name" value="Dicer_PBD"/>
    <property type="match status" value="1"/>
</dbReference>
<evidence type="ECO:0000256" key="4">
    <source>
        <dbReference type="ARBA" id="ARBA00012177"/>
    </source>
</evidence>
<comment type="similarity">
    <text evidence="17 18">Belongs to the helicase family. Dicer subfamily.</text>
</comment>
<feature type="domain" description="PAZ" evidence="21">
    <location>
        <begin position="826"/>
        <end position="962"/>
    </location>
</feature>
<evidence type="ECO:0000256" key="8">
    <source>
        <dbReference type="ARBA" id="ARBA00022741"/>
    </source>
</evidence>
<evidence type="ECO:0000256" key="3">
    <source>
        <dbReference type="ARBA" id="ARBA00001946"/>
    </source>
</evidence>
<evidence type="ECO:0000256" key="5">
    <source>
        <dbReference type="ARBA" id="ARBA00022722"/>
    </source>
</evidence>
<dbReference type="InterPro" id="IPR014720">
    <property type="entry name" value="dsRBD_dom"/>
</dbReference>
<accession>W4VRF8</accession>